<dbReference type="EMBL" id="GBXM01002311">
    <property type="protein sequence ID" value="JAI06267.1"/>
    <property type="molecule type" value="Transcribed_RNA"/>
</dbReference>
<reference evidence="1" key="2">
    <citation type="journal article" date="2015" name="Fish Shellfish Immunol.">
        <title>Early steps in the European eel (Anguilla anguilla)-Vibrio vulnificus interaction in the gills: Role of the RtxA13 toxin.</title>
        <authorList>
            <person name="Callol A."/>
            <person name="Pajuelo D."/>
            <person name="Ebbesson L."/>
            <person name="Teles M."/>
            <person name="MacKenzie S."/>
            <person name="Amaro C."/>
        </authorList>
    </citation>
    <scope>NUCLEOTIDE SEQUENCE</scope>
</reference>
<protein>
    <submittedName>
        <fullName evidence="1">Uncharacterized protein</fullName>
    </submittedName>
</protein>
<reference evidence="1" key="1">
    <citation type="submission" date="2014-11" db="EMBL/GenBank/DDBJ databases">
        <authorList>
            <person name="Amaro Gonzalez C."/>
        </authorList>
    </citation>
    <scope>NUCLEOTIDE SEQUENCE</scope>
</reference>
<sequence length="45" mass="5227">MNEPEWLTWHYKSCTCTTGIFFQLVSNSHIRLQCANVSLHWVSGT</sequence>
<dbReference type="AlphaFoldDB" id="A0A0E9XV50"/>
<evidence type="ECO:0000313" key="1">
    <source>
        <dbReference type="EMBL" id="JAI06267.1"/>
    </source>
</evidence>
<accession>A0A0E9XV50</accession>
<proteinExistence type="predicted"/>
<name>A0A0E9XV50_ANGAN</name>
<organism evidence="1">
    <name type="scientific">Anguilla anguilla</name>
    <name type="common">European freshwater eel</name>
    <name type="synonym">Muraena anguilla</name>
    <dbReference type="NCBI Taxonomy" id="7936"/>
    <lineage>
        <taxon>Eukaryota</taxon>
        <taxon>Metazoa</taxon>
        <taxon>Chordata</taxon>
        <taxon>Craniata</taxon>
        <taxon>Vertebrata</taxon>
        <taxon>Euteleostomi</taxon>
        <taxon>Actinopterygii</taxon>
        <taxon>Neopterygii</taxon>
        <taxon>Teleostei</taxon>
        <taxon>Anguilliformes</taxon>
        <taxon>Anguillidae</taxon>
        <taxon>Anguilla</taxon>
    </lineage>
</organism>